<dbReference type="STRING" id="1797716.A3D07_01885"/>
<feature type="region of interest" description="Disordered" evidence="7">
    <location>
        <begin position="146"/>
        <end position="178"/>
    </location>
</feature>
<dbReference type="EMBL" id="MFBF01000031">
    <property type="protein sequence ID" value="OGD90882.1"/>
    <property type="molecule type" value="Genomic_DNA"/>
</dbReference>
<evidence type="ECO:0000256" key="4">
    <source>
        <dbReference type="ARBA" id="ARBA00022980"/>
    </source>
</evidence>
<evidence type="ECO:0000256" key="2">
    <source>
        <dbReference type="ARBA" id="ARBA00022730"/>
    </source>
</evidence>
<proteinExistence type="inferred from homology"/>
<evidence type="ECO:0000256" key="6">
    <source>
        <dbReference type="NCBIfam" id="TIGR03625"/>
    </source>
</evidence>
<reference evidence="8 9" key="1">
    <citation type="journal article" date="2016" name="Nat. Commun.">
        <title>Thousands of microbial genomes shed light on interconnected biogeochemical processes in an aquifer system.</title>
        <authorList>
            <person name="Anantharaman K."/>
            <person name="Brown C.T."/>
            <person name="Hug L.A."/>
            <person name="Sharon I."/>
            <person name="Castelle C.J."/>
            <person name="Probst A.J."/>
            <person name="Thomas B.C."/>
            <person name="Singh A."/>
            <person name="Wilkins M.J."/>
            <person name="Karaoz U."/>
            <person name="Brodie E.L."/>
            <person name="Williams K.H."/>
            <person name="Hubbard S.S."/>
            <person name="Banfield J.F."/>
        </authorList>
    </citation>
    <scope>NUCLEOTIDE SEQUENCE [LARGE SCALE GENOMIC DNA]</scope>
</reference>
<dbReference type="SUPFAM" id="SSF50447">
    <property type="entry name" value="Translation proteins"/>
    <property type="match status" value="1"/>
</dbReference>
<gene>
    <name evidence="8" type="ORF">A3D07_01885</name>
</gene>
<accession>A0A1F5GG80</accession>
<comment type="caution">
    <text evidence="8">The sequence shown here is derived from an EMBL/GenBank/DDBJ whole genome shotgun (WGS) entry which is preliminary data.</text>
</comment>
<dbReference type="InterPro" id="IPR000597">
    <property type="entry name" value="Ribosomal_uL3"/>
</dbReference>
<dbReference type="GO" id="GO:0022625">
    <property type="term" value="C:cytosolic large ribosomal subunit"/>
    <property type="evidence" value="ECO:0007669"/>
    <property type="project" value="TreeGrafter"/>
</dbReference>
<dbReference type="PANTHER" id="PTHR11229:SF16">
    <property type="entry name" value="LARGE RIBOSOMAL SUBUNIT PROTEIN UL3C"/>
    <property type="match status" value="1"/>
</dbReference>
<evidence type="ECO:0000313" key="9">
    <source>
        <dbReference type="Proteomes" id="UP000177124"/>
    </source>
</evidence>
<evidence type="ECO:0000256" key="3">
    <source>
        <dbReference type="ARBA" id="ARBA00022884"/>
    </source>
</evidence>
<feature type="region of interest" description="Disordered" evidence="7">
    <location>
        <begin position="223"/>
        <end position="285"/>
    </location>
</feature>
<protein>
    <recommendedName>
        <fullName evidence="6">50S ribosomal protein L3</fullName>
    </recommendedName>
</protein>
<dbReference type="Pfam" id="PF00297">
    <property type="entry name" value="Ribosomal_L3"/>
    <property type="match status" value="1"/>
</dbReference>
<keyword evidence="5" id="KW-0687">Ribonucleoprotein</keyword>
<evidence type="ECO:0000256" key="7">
    <source>
        <dbReference type="SAM" id="MobiDB-lite"/>
    </source>
</evidence>
<feature type="compositionally biased region" description="Basic and acidic residues" evidence="7">
    <location>
        <begin position="267"/>
        <end position="285"/>
    </location>
</feature>
<name>A0A1F5GG80_9BACT</name>
<dbReference type="GO" id="GO:0003735">
    <property type="term" value="F:structural constituent of ribosome"/>
    <property type="evidence" value="ECO:0007669"/>
    <property type="project" value="UniProtKB-UniRule"/>
</dbReference>
<dbReference type="Gene3D" id="2.40.30.10">
    <property type="entry name" value="Translation factors"/>
    <property type="match status" value="1"/>
</dbReference>
<feature type="compositionally biased region" description="Basic and acidic residues" evidence="7">
    <location>
        <begin position="247"/>
        <end position="259"/>
    </location>
</feature>
<sequence>MGHLKASKESCFFAVLERKMVATLLGLKQYMGSRFDNRGNRMVVTSILAEPNVILEKEESKVTLGFGRRKKAKKTDNAYVKVAGFAPRFIKEAKLKNGDDQADSGLAAGSKVTVSIFALGDLLKVTGITKGRGFAGGVKRWGFAGGPKTHGQSDRHRAIGSIGQTTTPGRVFKGKKMPGHMGVSKLTVTNLEVVEVDEATNSLLVKGSIPGARGGFLILEKTGKAKGYTPPPEEKKKDDEETAATEDTEKKTATKESAETKAGGTENHQESVEPEIAKEEENAKN</sequence>
<dbReference type="PANTHER" id="PTHR11229">
    <property type="entry name" value="50S RIBOSOMAL PROTEIN L3"/>
    <property type="match status" value="1"/>
</dbReference>
<evidence type="ECO:0000313" key="8">
    <source>
        <dbReference type="EMBL" id="OGD90882.1"/>
    </source>
</evidence>
<dbReference type="FunFam" id="2.40.30.10:FF:000004">
    <property type="entry name" value="50S ribosomal protein L3"/>
    <property type="match status" value="1"/>
</dbReference>
<keyword evidence="3" id="KW-0694">RNA-binding</keyword>
<dbReference type="GO" id="GO:0019843">
    <property type="term" value="F:rRNA binding"/>
    <property type="evidence" value="ECO:0007669"/>
    <property type="project" value="UniProtKB-KW"/>
</dbReference>
<dbReference type="AlphaFoldDB" id="A0A1F5GG80"/>
<keyword evidence="4 8" id="KW-0689">Ribosomal protein</keyword>
<organism evidence="8 9">
    <name type="scientific">Candidatus Curtissbacteria bacterium RIFCSPHIGHO2_02_FULL_42_15</name>
    <dbReference type="NCBI Taxonomy" id="1797716"/>
    <lineage>
        <taxon>Bacteria</taxon>
        <taxon>Candidatus Curtissiibacteriota</taxon>
    </lineage>
</organism>
<dbReference type="Proteomes" id="UP000177124">
    <property type="component" value="Unassembled WGS sequence"/>
</dbReference>
<keyword evidence="2" id="KW-0699">rRNA-binding</keyword>
<dbReference type="GO" id="GO:0006412">
    <property type="term" value="P:translation"/>
    <property type="evidence" value="ECO:0007669"/>
    <property type="project" value="UniProtKB-UniRule"/>
</dbReference>
<evidence type="ECO:0000256" key="5">
    <source>
        <dbReference type="ARBA" id="ARBA00023274"/>
    </source>
</evidence>
<evidence type="ECO:0000256" key="1">
    <source>
        <dbReference type="ARBA" id="ARBA00006540"/>
    </source>
</evidence>
<dbReference type="InterPro" id="IPR019927">
    <property type="entry name" value="Ribosomal_uL3_bac/org-type"/>
</dbReference>
<dbReference type="NCBIfam" id="TIGR03625">
    <property type="entry name" value="L3_bact"/>
    <property type="match status" value="1"/>
</dbReference>
<comment type="similarity">
    <text evidence="1">Belongs to the universal ribosomal protein uL3 family.</text>
</comment>
<dbReference type="InterPro" id="IPR009000">
    <property type="entry name" value="Transl_B-barrel_sf"/>
</dbReference>